<sequence>MNVNAVTLPDSDPTQQLQLHRSSATARDSGHEREQSTTATTTATAETTCTSSSSSSSSSTAKMPPNTTNTTTAGAHGHAYEQPGGHAHAVDEDAKKPDCASPPASTTCTSPARSPEAAVSPASSVLSDTSVSSINTTSSSDADFMASFRALPVDTPDEASQAVHTPLAQRRRRRTAAATAPLRTSISHPATPTTPKRAASLTSLRPSAIPSPAQHSRRRPRQLGAGLHSPRSSSASLSSLSPPTSSSSPLSPPSSSSSWASSWWSLASSQKANTPNAVHQHALTQQRLPRQQSHHHHQQQQQQQRDTRTPSVASSPSPTARAPHLLSRFSSPASKYTHMSVHELKQQAAAHMDTKERYLAAEALYNLAGNQQKQGRTKESMRTYRTCLRLNPHHAPAHFALAVVHETRGSVAKAVKHYISAMEIVPSHAAAISALARLLLASNTGDVRPALALLERLHALDACEHEDHVRLAHLHRTVTRKLDAAAYHYQAALAMVPHDVGAAVALAHLYEEDMCDLGAAHRQWLAVAAMLDGGDDDGDDGDEVCGDEEDVCEERRGRDDDDDKDDDDDCDDGRGAGSLEHRGLRQVAAAAVLRIEQRLQSAHASTELPQMI</sequence>
<dbReference type="EMBL" id="GL832985">
    <property type="protein sequence ID" value="EGD79304.1"/>
    <property type="molecule type" value="Genomic_DNA"/>
</dbReference>
<feature type="region of interest" description="Disordered" evidence="2">
    <location>
        <begin position="537"/>
        <end position="578"/>
    </location>
</feature>
<dbReference type="Proteomes" id="UP000007799">
    <property type="component" value="Unassembled WGS sequence"/>
</dbReference>
<protein>
    <submittedName>
        <fullName evidence="3">Uncharacterized protein</fullName>
    </submittedName>
</protein>
<evidence type="ECO:0000256" key="2">
    <source>
        <dbReference type="SAM" id="MobiDB-lite"/>
    </source>
</evidence>
<keyword evidence="4" id="KW-1185">Reference proteome</keyword>
<feature type="region of interest" description="Disordered" evidence="2">
    <location>
        <begin position="271"/>
        <end position="325"/>
    </location>
</feature>
<evidence type="ECO:0000313" key="4">
    <source>
        <dbReference type="Proteomes" id="UP000007799"/>
    </source>
</evidence>
<feature type="compositionally biased region" description="Acidic residues" evidence="2">
    <location>
        <begin position="560"/>
        <end position="571"/>
    </location>
</feature>
<dbReference type="InterPro" id="IPR052943">
    <property type="entry name" value="TMTC_O-mannosyl-trnsfr"/>
</dbReference>
<dbReference type="InterPro" id="IPR019734">
    <property type="entry name" value="TPR_rpt"/>
</dbReference>
<feature type="compositionally biased region" description="Polar residues" evidence="2">
    <location>
        <begin position="185"/>
        <end position="205"/>
    </location>
</feature>
<dbReference type="STRING" id="946362.F2UNU9"/>
<feature type="compositionally biased region" description="Low complexity" evidence="2">
    <location>
        <begin position="299"/>
        <end position="323"/>
    </location>
</feature>
<evidence type="ECO:0000313" key="3">
    <source>
        <dbReference type="EMBL" id="EGD79304.1"/>
    </source>
</evidence>
<feature type="compositionally biased region" description="Polar residues" evidence="2">
    <location>
        <begin position="12"/>
        <end position="26"/>
    </location>
</feature>
<reference evidence="3" key="1">
    <citation type="submission" date="2009-08" db="EMBL/GenBank/DDBJ databases">
        <title>Annotation of Salpingoeca rosetta.</title>
        <authorList>
            <consortium name="The Broad Institute Genome Sequencing Platform"/>
            <person name="Russ C."/>
            <person name="Cuomo C."/>
            <person name="Burger G."/>
            <person name="Gray M.W."/>
            <person name="Holland P.W.H."/>
            <person name="King N."/>
            <person name="Lang F.B.F."/>
            <person name="Roger A.J."/>
            <person name="Ruiz-Trillo I."/>
            <person name="Young S.K."/>
            <person name="Zeng Q."/>
            <person name="Gargeya S."/>
            <person name="Alvarado L."/>
            <person name="Berlin A."/>
            <person name="Chapman S.B."/>
            <person name="Chen Z."/>
            <person name="Freedman E."/>
            <person name="Gellesch M."/>
            <person name="Goldberg J."/>
            <person name="Griggs A."/>
            <person name="Gujja S."/>
            <person name="Heilman E."/>
            <person name="Heiman D."/>
            <person name="Howarth C."/>
            <person name="Mehta T."/>
            <person name="Neiman D."/>
            <person name="Pearson M."/>
            <person name="Roberts A."/>
            <person name="Saif S."/>
            <person name="Shea T."/>
            <person name="Shenoy N."/>
            <person name="Sisk P."/>
            <person name="Stolte C."/>
            <person name="Sykes S."/>
            <person name="White J."/>
            <person name="Yandava C."/>
            <person name="Haas B."/>
            <person name="Nusbaum C."/>
            <person name="Birren B."/>
        </authorList>
    </citation>
    <scope>NUCLEOTIDE SEQUENCE [LARGE SCALE GENOMIC DNA]</scope>
    <source>
        <strain evidence="3">ATCC 50818</strain>
    </source>
</reference>
<feature type="compositionally biased region" description="Low complexity" evidence="2">
    <location>
        <begin position="36"/>
        <end position="77"/>
    </location>
</feature>
<dbReference type="SMART" id="SM00028">
    <property type="entry name" value="TPR"/>
    <property type="match status" value="3"/>
</dbReference>
<dbReference type="Gene3D" id="1.25.40.10">
    <property type="entry name" value="Tetratricopeptide repeat domain"/>
    <property type="match status" value="1"/>
</dbReference>
<feature type="region of interest" description="Disordered" evidence="2">
    <location>
        <begin position="155"/>
        <end position="254"/>
    </location>
</feature>
<keyword evidence="1" id="KW-0802">TPR repeat</keyword>
<feature type="compositionally biased region" description="Acidic residues" evidence="2">
    <location>
        <begin position="537"/>
        <end position="552"/>
    </location>
</feature>
<feature type="repeat" description="TPR" evidence="1">
    <location>
        <begin position="395"/>
        <end position="428"/>
    </location>
</feature>
<feature type="compositionally biased region" description="Basic and acidic residues" evidence="2">
    <location>
        <begin position="88"/>
        <end position="98"/>
    </location>
</feature>
<dbReference type="PANTHER" id="PTHR44809">
    <property type="match status" value="1"/>
</dbReference>
<dbReference type="RefSeq" id="XP_004989075.1">
    <property type="nucleotide sequence ID" value="XM_004989018.1"/>
</dbReference>
<proteinExistence type="predicted"/>
<feature type="repeat" description="TPR" evidence="1">
    <location>
        <begin position="361"/>
        <end position="394"/>
    </location>
</feature>
<accession>F2UNU9</accession>
<dbReference type="GeneID" id="16069617"/>
<name>F2UNU9_SALR5</name>
<dbReference type="PROSITE" id="PS50005">
    <property type="entry name" value="TPR"/>
    <property type="match status" value="2"/>
</dbReference>
<dbReference type="InterPro" id="IPR011990">
    <property type="entry name" value="TPR-like_helical_dom_sf"/>
</dbReference>
<evidence type="ECO:0000256" key="1">
    <source>
        <dbReference type="PROSITE-ProRule" id="PRU00339"/>
    </source>
</evidence>
<gene>
    <name evidence="3" type="ORF">PTSG_09720</name>
</gene>
<organism evidence="4">
    <name type="scientific">Salpingoeca rosetta (strain ATCC 50818 / BSB-021)</name>
    <dbReference type="NCBI Taxonomy" id="946362"/>
    <lineage>
        <taxon>Eukaryota</taxon>
        <taxon>Choanoflagellata</taxon>
        <taxon>Craspedida</taxon>
        <taxon>Salpingoecidae</taxon>
        <taxon>Salpingoeca</taxon>
    </lineage>
</organism>
<dbReference type="KEGG" id="sre:PTSG_09720"/>
<dbReference type="InParanoid" id="F2UNU9"/>
<dbReference type="AlphaFoldDB" id="F2UNU9"/>
<dbReference type="eggNOG" id="KOG4626">
    <property type="taxonomic scope" value="Eukaryota"/>
</dbReference>
<feature type="compositionally biased region" description="Low complexity" evidence="2">
    <location>
        <begin position="229"/>
        <end position="254"/>
    </location>
</feature>
<dbReference type="PANTHER" id="PTHR44809:SF1">
    <property type="entry name" value="PROTEIN O-MANNOSYL-TRANSFERASE TMTC1"/>
    <property type="match status" value="1"/>
</dbReference>
<feature type="compositionally biased region" description="Low complexity" evidence="2">
    <location>
        <begin position="110"/>
        <end position="139"/>
    </location>
</feature>
<dbReference type="SUPFAM" id="SSF48452">
    <property type="entry name" value="TPR-like"/>
    <property type="match status" value="1"/>
</dbReference>
<feature type="region of interest" description="Disordered" evidence="2">
    <location>
        <begin position="1"/>
        <end position="139"/>
    </location>
</feature>